<evidence type="ECO:0000256" key="1">
    <source>
        <dbReference type="SAM" id="Phobius"/>
    </source>
</evidence>
<dbReference type="VEuPathDB" id="TriTrypDB:TvY486_1004360"/>
<keyword evidence="1" id="KW-0812">Transmembrane</keyword>
<accession>G0U682</accession>
<keyword evidence="1" id="KW-0472">Membrane</keyword>
<gene>
    <name evidence="2" type="ORF">TVY486_1004360</name>
</gene>
<reference evidence="2" key="1">
    <citation type="journal article" date="2012" name="Proc. Natl. Acad. Sci. U.S.A.">
        <title>Antigenic diversity is generated by distinct evolutionary mechanisms in African trypanosome species.</title>
        <authorList>
            <person name="Jackson A.P."/>
            <person name="Berry A."/>
            <person name="Aslett M."/>
            <person name="Allison H.C."/>
            <person name="Burton P."/>
            <person name="Vavrova-Anderson J."/>
            <person name="Brown R."/>
            <person name="Browne H."/>
            <person name="Corton N."/>
            <person name="Hauser H."/>
            <person name="Gamble J."/>
            <person name="Gilderthorp R."/>
            <person name="Marcello L."/>
            <person name="McQuillan J."/>
            <person name="Otto T.D."/>
            <person name="Quail M.A."/>
            <person name="Sanders M.J."/>
            <person name="van Tonder A."/>
            <person name="Ginger M.L."/>
            <person name="Field M.C."/>
            <person name="Barry J.D."/>
            <person name="Hertz-Fowler C."/>
            <person name="Berriman M."/>
        </authorList>
    </citation>
    <scope>NUCLEOTIDE SEQUENCE</scope>
    <source>
        <strain evidence="2">Y486</strain>
    </source>
</reference>
<keyword evidence="1" id="KW-1133">Transmembrane helix</keyword>
<dbReference type="EMBL" id="HE573026">
    <property type="protein sequence ID" value="CCC51385.1"/>
    <property type="molecule type" value="Genomic_DNA"/>
</dbReference>
<dbReference type="AlphaFoldDB" id="G0U682"/>
<proteinExistence type="predicted"/>
<name>G0U682_TRYVY</name>
<evidence type="ECO:0000313" key="2">
    <source>
        <dbReference type="EMBL" id="CCC51385.1"/>
    </source>
</evidence>
<organism evidence="2">
    <name type="scientific">Trypanosoma vivax (strain Y486)</name>
    <dbReference type="NCBI Taxonomy" id="1055687"/>
    <lineage>
        <taxon>Eukaryota</taxon>
        <taxon>Discoba</taxon>
        <taxon>Euglenozoa</taxon>
        <taxon>Kinetoplastea</taxon>
        <taxon>Metakinetoplastina</taxon>
        <taxon>Trypanosomatida</taxon>
        <taxon>Trypanosomatidae</taxon>
        <taxon>Trypanosoma</taxon>
        <taxon>Duttonella</taxon>
    </lineage>
</organism>
<feature type="transmembrane region" description="Helical" evidence="1">
    <location>
        <begin position="20"/>
        <end position="39"/>
    </location>
</feature>
<sequence>MYAMPDVAIRRRSDKRSFNVWKRAMCFLPIYIFTAFPYVPRGGWRGAGECHLGNNVSMCWRRCISTRHCCCVTKSVLWQVSQVVRPVSGSIASWLKQLTLV</sequence>
<protein>
    <submittedName>
        <fullName evidence="2">Uncharacterized protein</fullName>
    </submittedName>
</protein>